<dbReference type="EMBL" id="CP039712">
    <property type="protein sequence ID" value="QCI87303.1"/>
    <property type="molecule type" value="Genomic_DNA"/>
</dbReference>
<dbReference type="AlphaFoldDB" id="A0A4D7CV40"/>
<gene>
    <name evidence="1" type="ORF">FA707_10395</name>
</gene>
<protein>
    <submittedName>
        <fullName evidence="1">Uncharacterized protein</fullName>
    </submittedName>
</protein>
<sequence>MKNSDQKLRNWFQNEKKLAVVLWIVLSFWLANLLNGIVESLIDSSILNTVIGTGTIFLTCLFAASRFENKQ</sequence>
<dbReference type="Proteomes" id="UP000298615">
    <property type="component" value="Chromosome"/>
</dbReference>
<dbReference type="RefSeq" id="WP_136954125.1">
    <property type="nucleotide sequence ID" value="NZ_CP039712.1"/>
</dbReference>
<organism evidence="1 2">
    <name type="scientific">Vagococcus zengguangii</name>
    <dbReference type="NCBI Taxonomy" id="2571750"/>
    <lineage>
        <taxon>Bacteria</taxon>
        <taxon>Bacillati</taxon>
        <taxon>Bacillota</taxon>
        <taxon>Bacilli</taxon>
        <taxon>Lactobacillales</taxon>
        <taxon>Enterococcaceae</taxon>
        <taxon>Vagococcus</taxon>
    </lineage>
</organism>
<dbReference type="KEGG" id="vao:FA707_10395"/>
<evidence type="ECO:0000313" key="2">
    <source>
        <dbReference type="Proteomes" id="UP000298615"/>
    </source>
</evidence>
<proteinExistence type="predicted"/>
<name>A0A4D7CV40_9ENTE</name>
<evidence type="ECO:0000313" key="1">
    <source>
        <dbReference type="EMBL" id="QCI87303.1"/>
    </source>
</evidence>
<keyword evidence="2" id="KW-1185">Reference proteome</keyword>
<accession>A0A4D7CV40</accession>
<reference evidence="1 2" key="1">
    <citation type="submission" date="2019-04" db="EMBL/GenBank/DDBJ databases">
        <title>Vagococcus sp. nov., isolated from faeces of yaks (Bos grunniens).</title>
        <authorList>
            <person name="Ge Y."/>
        </authorList>
    </citation>
    <scope>NUCLEOTIDE SEQUENCE [LARGE SCALE GENOMIC DNA]</scope>
    <source>
        <strain evidence="1 2">MN-17</strain>
    </source>
</reference>